<dbReference type="RefSeq" id="XP_060415770.1">
    <property type="nucleotide sequence ID" value="XM_060557455.1"/>
</dbReference>
<comment type="caution">
    <text evidence="1">The sequence shown here is derived from an EMBL/GenBank/DDBJ whole genome shotgun (WGS) entry which is preliminary data.</text>
</comment>
<gene>
    <name evidence="1" type="ORF">LY79DRAFT_549198</name>
</gene>
<keyword evidence="2" id="KW-1185">Reference proteome</keyword>
<reference evidence="1" key="1">
    <citation type="submission" date="2021-06" db="EMBL/GenBank/DDBJ databases">
        <title>Comparative genomics, transcriptomics and evolutionary studies reveal genomic signatures of adaptation to plant cell wall in hemibiotrophic fungi.</title>
        <authorList>
            <consortium name="DOE Joint Genome Institute"/>
            <person name="Baroncelli R."/>
            <person name="Diaz J.F."/>
            <person name="Benocci T."/>
            <person name="Peng M."/>
            <person name="Battaglia E."/>
            <person name="Haridas S."/>
            <person name="Andreopoulos W."/>
            <person name="Labutti K."/>
            <person name="Pangilinan J."/>
            <person name="Floch G.L."/>
            <person name="Makela M.R."/>
            <person name="Henrissat B."/>
            <person name="Grigoriev I.V."/>
            <person name="Crouch J.A."/>
            <person name="De Vries R.P."/>
            <person name="Sukno S.A."/>
            <person name="Thon M.R."/>
        </authorList>
    </citation>
    <scope>NUCLEOTIDE SEQUENCE</scope>
    <source>
        <strain evidence="1">CBS 125086</strain>
    </source>
</reference>
<sequence length="167" mass="18924">MMSGFCGLLIAAHHHFADDKRTHLDLRLPECSQSFTNQPSPVRGLSSTRRGGRPSPGLRYWLSGFRFLCLPACTCACHALDEQASAMTSYLVPHQLEPGFATIRTVRTNWSFVSDRGTFYRVEKKDHNVVDEPPSTARSTHLSRHPRHSISIFEFRTQPKKTKKKKG</sequence>
<evidence type="ECO:0000313" key="2">
    <source>
        <dbReference type="Proteomes" id="UP001230504"/>
    </source>
</evidence>
<accession>A0AAD8Q2M8</accession>
<dbReference type="Proteomes" id="UP001230504">
    <property type="component" value="Unassembled WGS sequence"/>
</dbReference>
<organism evidence="1 2">
    <name type="scientific">Colletotrichum navitas</name>
    <dbReference type="NCBI Taxonomy" id="681940"/>
    <lineage>
        <taxon>Eukaryota</taxon>
        <taxon>Fungi</taxon>
        <taxon>Dikarya</taxon>
        <taxon>Ascomycota</taxon>
        <taxon>Pezizomycotina</taxon>
        <taxon>Sordariomycetes</taxon>
        <taxon>Hypocreomycetidae</taxon>
        <taxon>Glomerellales</taxon>
        <taxon>Glomerellaceae</taxon>
        <taxon>Colletotrichum</taxon>
        <taxon>Colletotrichum graminicola species complex</taxon>
    </lineage>
</organism>
<dbReference type="EMBL" id="JAHLJV010000019">
    <property type="protein sequence ID" value="KAK1594608.1"/>
    <property type="molecule type" value="Genomic_DNA"/>
</dbReference>
<dbReference type="GeneID" id="85441695"/>
<dbReference type="AlphaFoldDB" id="A0AAD8Q2M8"/>
<evidence type="ECO:0000313" key="1">
    <source>
        <dbReference type="EMBL" id="KAK1594608.1"/>
    </source>
</evidence>
<protein>
    <submittedName>
        <fullName evidence="1">Uncharacterized protein</fullName>
    </submittedName>
</protein>
<name>A0AAD8Q2M8_9PEZI</name>
<proteinExistence type="predicted"/>